<dbReference type="AlphaFoldDB" id="A0AAW0KVF8"/>
<comment type="caution">
    <text evidence="2">The sequence shown here is derived from an EMBL/GenBank/DDBJ whole genome shotgun (WGS) entry which is preliminary data.</text>
</comment>
<organism evidence="2 3">
    <name type="scientific">Quercus suber</name>
    <name type="common">Cork oak</name>
    <dbReference type="NCBI Taxonomy" id="58331"/>
    <lineage>
        <taxon>Eukaryota</taxon>
        <taxon>Viridiplantae</taxon>
        <taxon>Streptophyta</taxon>
        <taxon>Embryophyta</taxon>
        <taxon>Tracheophyta</taxon>
        <taxon>Spermatophyta</taxon>
        <taxon>Magnoliopsida</taxon>
        <taxon>eudicotyledons</taxon>
        <taxon>Gunneridae</taxon>
        <taxon>Pentapetalae</taxon>
        <taxon>rosids</taxon>
        <taxon>fabids</taxon>
        <taxon>Fagales</taxon>
        <taxon>Fagaceae</taxon>
        <taxon>Quercus</taxon>
    </lineage>
</organism>
<feature type="transmembrane region" description="Helical" evidence="1">
    <location>
        <begin position="20"/>
        <end position="38"/>
    </location>
</feature>
<evidence type="ECO:0000313" key="2">
    <source>
        <dbReference type="EMBL" id="KAK7842564.1"/>
    </source>
</evidence>
<proteinExistence type="predicted"/>
<keyword evidence="3" id="KW-1185">Reference proteome</keyword>
<name>A0AAW0KVF8_QUESU</name>
<dbReference type="EMBL" id="PKMF04000219">
    <property type="protein sequence ID" value="KAK7842564.1"/>
    <property type="molecule type" value="Genomic_DNA"/>
</dbReference>
<keyword evidence="1" id="KW-0812">Transmembrane</keyword>
<evidence type="ECO:0000256" key="1">
    <source>
        <dbReference type="SAM" id="Phobius"/>
    </source>
</evidence>
<gene>
    <name evidence="2" type="primary">UCR11</name>
    <name evidence="2" type="ORF">CFP56_013612</name>
</gene>
<reference evidence="2 3" key="1">
    <citation type="journal article" date="2018" name="Sci. Data">
        <title>The draft genome sequence of cork oak.</title>
        <authorList>
            <person name="Ramos A.M."/>
            <person name="Usie A."/>
            <person name="Barbosa P."/>
            <person name="Barros P.M."/>
            <person name="Capote T."/>
            <person name="Chaves I."/>
            <person name="Simoes F."/>
            <person name="Abreu I."/>
            <person name="Carrasquinho I."/>
            <person name="Faro C."/>
            <person name="Guimaraes J.B."/>
            <person name="Mendonca D."/>
            <person name="Nobrega F."/>
            <person name="Rodrigues L."/>
            <person name="Saibo N.J.M."/>
            <person name="Varela M.C."/>
            <person name="Egas C."/>
            <person name="Matos J."/>
            <person name="Miguel C.M."/>
            <person name="Oliveira M.M."/>
            <person name="Ricardo C.P."/>
            <person name="Goncalves S."/>
        </authorList>
    </citation>
    <scope>NUCLEOTIDE SEQUENCE [LARGE SCALE GENOMIC DNA]</scope>
    <source>
        <strain evidence="3">cv. HL8</strain>
    </source>
</reference>
<dbReference type="Proteomes" id="UP000237347">
    <property type="component" value="Unassembled WGS sequence"/>
</dbReference>
<evidence type="ECO:0000313" key="3">
    <source>
        <dbReference type="Proteomes" id="UP000237347"/>
    </source>
</evidence>
<protein>
    <submittedName>
        <fullName evidence="2">Ubiquinol-cytochrome c reductase complex 6.7 kDa protein</fullName>
    </submittedName>
</protein>
<accession>A0AAW0KVF8</accession>
<sequence length="57" mass="6352">MAAGVFKFLSPRARPQPIDIQAAALWGVAAVTTALWIVQPFDWLKKTFLEKPAPEEK</sequence>
<keyword evidence="1" id="KW-0472">Membrane</keyword>
<keyword evidence="1" id="KW-1133">Transmembrane helix</keyword>